<proteinExistence type="predicted"/>
<keyword evidence="3" id="KW-1185">Reference proteome</keyword>
<evidence type="ECO:0000313" key="2">
    <source>
        <dbReference type="EMBL" id="SDO00672.1"/>
    </source>
</evidence>
<dbReference type="AlphaFoldDB" id="A0A1H0G1D1"/>
<sequence>MKSISGQPCRLEARFVIVSSCLFGFNIWLFIYSLRHYNDLLFYSFIFNLKMNFKVTKDIYDL</sequence>
<evidence type="ECO:0000313" key="3">
    <source>
        <dbReference type="Proteomes" id="UP000183200"/>
    </source>
</evidence>
<keyword evidence="1" id="KW-0812">Transmembrane</keyword>
<reference evidence="3" key="1">
    <citation type="submission" date="2016-10" db="EMBL/GenBank/DDBJ databases">
        <authorList>
            <person name="Varghese N."/>
            <person name="Submissions S."/>
        </authorList>
    </citation>
    <scope>NUCLEOTIDE SEQUENCE [LARGE SCALE GENOMIC DNA]</scope>
    <source>
        <strain evidence="3">DSM 19110</strain>
    </source>
</reference>
<dbReference type="EMBL" id="FNGY01000011">
    <property type="protein sequence ID" value="SDO00672.1"/>
    <property type="molecule type" value="Genomic_DNA"/>
</dbReference>
<organism evidence="2 3">
    <name type="scientific">Pedobacter steynii</name>
    <dbReference type="NCBI Taxonomy" id="430522"/>
    <lineage>
        <taxon>Bacteria</taxon>
        <taxon>Pseudomonadati</taxon>
        <taxon>Bacteroidota</taxon>
        <taxon>Sphingobacteriia</taxon>
        <taxon>Sphingobacteriales</taxon>
        <taxon>Sphingobacteriaceae</taxon>
        <taxon>Pedobacter</taxon>
    </lineage>
</organism>
<gene>
    <name evidence="2" type="ORF">SAMN05421820_1119</name>
</gene>
<keyword evidence="1" id="KW-1133">Transmembrane helix</keyword>
<dbReference type="Proteomes" id="UP000183200">
    <property type="component" value="Unassembled WGS sequence"/>
</dbReference>
<evidence type="ECO:0000256" key="1">
    <source>
        <dbReference type="SAM" id="Phobius"/>
    </source>
</evidence>
<name>A0A1H0G1D1_9SPHI</name>
<feature type="transmembrane region" description="Helical" evidence="1">
    <location>
        <begin position="12"/>
        <end position="34"/>
    </location>
</feature>
<keyword evidence="1" id="KW-0472">Membrane</keyword>
<accession>A0A1H0G1D1</accession>
<protein>
    <submittedName>
        <fullName evidence="2">Uncharacterized protein</fullName>
    </submittedName>
</protein>